<sequence>MLQARIPYRLEVAPFLIQEFLSSEGRILQEKRLSILVIAFWLGILSPAFSAQDAPYEGKMLRIAEVLGSLHYLRNLCGETSNEWRERMDAIIAAEKPDEAERVRLVSSFNHGYRVFSDNYVRCTPSALAAIDRYMKEGESLSNELISRYGN</sequence>
<reference evidence="1 2" key="1">
    <citation type="submission" date="2018-11" db="EMBL/GenBank/DDBJ databases">
        <title>Genome sequencing and analysis.</title>
        <authorList>
            <person name="Huang Y.-T."/>
        </authorList>
    </citation>
    <scope>NUCLEOTIDE SEQUENCE [LARGE SCALE GENOMIC DNA]</scope>
    <source>
        <strain evidence="1 2">SHIN</strain>
    </source>
</reference>
<dbReference type="NCBIfam" id="TIGR02301">
    <property type="entry name" value="TIGR02301 family protein"/>
    <property type="match status" value="1"/>
</dbReference>
<protein>
    <submittedName>
        <fullName evidence="1">TIGR02301 family protein</fullName>
    </submittedName>
</protein>
<name>A0A7Y3T7Q7_9HYPH</name>
<dbReference type="EMBL" id="PKQI01000002">
    <property type="protein sequence ID" value="NNV20732.1"/>
    <property type="molecule type" value="Genomic_DNA"/>
</dbReference>
<evidence type="ECO:0000313" key="2">
    <source>
        <dbReference type="Proteomes" id="UP000526233"/>
    </source>
</evidence>
<dbReference type="Proteomes" id="UP000526233">
    <property type="component" value="Unassembled WGS sequence"/>
</dbReference>
<gene>
    <name evidence="1" type="ORF">EHE22_09880</name>
</gene>
<organism evidence="1 2">
    <name type="scientific">Brucella pseudogrignonensis</name>
    <dbReference type="NCBI Taxonomy" id="419475"/>
    <lineage>
        <taxon>Bacteria</taxon>
        <taxon>Pseudomonadati</taxon>
        <taxon>Pseudomonadota</taxon>
        <taxon>Alphaproteobacteria</taxon>
        <taxon>Hyphomicrobiales</taxon>
        <taxon>Brucellaceae</taxon>
        <taxon>Brucella/Ochrobactrum group</taxon>
        <taxon>Brucella</taxon>
    </lineage>
</organism>
<dbReference type="InterPro" id="IPR012645">
    <property type="entry name" value="CHP02301"/>
</dbReference>
<proteinExistence type="predicted"/>
<accession>A0A7Y3T7Q7</accession>
<evidence type="ECO:0000313" key="1">
    <source>
        <dbReference type="EMBL" id="NNV20732.1"/>
    </source>
</evidence>
<dbReference type="Pfam" id="PF09539">
    <property type="entry name" value="DUF2385"/>
    <property type="match status" value="1"/>
</dbReference>
<dbReference type="AlphaFoldDB" id="A0A7Y3T7Q7"/>
<comment type="caution">
    <text evidence="1">The sequence shown here is derived from an EMBL/GenBank/DDBJ whole genome shotgun (WGS) entry which is preliminary data.</text>
</comment>